<evidence type="ECO:0000313" key="1">
    <source>
        <dbReference type="EMBL" id="JAH37986.1"/>
    </source>
</evidence>
<dbReference type="EMBL" id="GBXM01070591">
    <property type="protein sequence ID" value="JAH37986.1"/>
    <property type="molecule type" value="Transcribed_RNA"/>
</dbReference>
<accession>A0A0E9S9N5</accession>
<protein>
    <submittedName>
        <fullName evidence="1">Uncharacterized protein</fullName>
    </submittedName>
</protein>
<dbReference type="AlphaFoldDB" id="A0A0E9S9N5"/>
<reference evidence="1" key="2">
    <citation type="journal article" date="2015" name="Fish Shellfish Immunol.">
        <title>Early steps in the European eel (Anguilla anguilla)-Vibrio vulnificus interaction in the gills: Role of the RtxA13 toxin.</title>
        <authorList>
            <person name="Callol A."/>
            <person name="Pajuelo D."/>
            <person name="Ebbesson L."/>
            <person name="Teles M."/>
            <person name="MacKenzie S."/>
            <person name="Amaro C."/>
        </authorList>
    </citation>
    <scope>NUCLEOTIDE SEQUENCE</scope>
</reference>
<proteinExistence type="predicted"/>
<organism evidence="1">
    <name type="scientific">Anguilla anguilla</name>
    <name type="common">European freshwater eel</name>
    <name type="synonym">Muraena anguilla</name>
    <dbReference type="NCBI Taxonomy" id="7936"/>
    <lineage>
        <taxon>Eukaryota</taxon>
        <taxon>Metazoa</taxon>
        <taxon>Chordata</taxon>
        <taxon>Craniata</taxon>
        <taxon>Vertebrata</taxon>
        <taxon>Euteleostomi</taxon>
        <taxon>Actinopterygii</taxon>
        <taxon>Neopterygii</taxon>
        <taxon>Teleostei</taxon>
        <taxon>Anguilliformes</taxon>
        <taxon>Anguillidae</taxon>
        <taxon>Anguilla</taxon>
    </lineage>
</organism>
<reference evidence="1" key="1">
    <citation type="submission" date="2014-11" db="EMBL/GenBank/DDBJ databases">
        <authorList>
            <person name="Amaro Gonzalez C."/>
        </authorList>
    </citation>
    <scope>NUCLEOTIDE SEQUENCE</scope>
</reference>
<sequence>MVFSKKLNKFQRTRVKLVRKQT</sequence>
<name>A0A0E9S9N5_ANGAN</name>